<dbReference type="PANTHER" id="PTHR11778">
    <property type="entry name" value="SERYL-TRNA SYNTHETASE"/>
    <property type="match status" value="1"/>
</dbReference>
<keyword evidence="3" id="KW-1185">Reference proteome</keyword>
<name>A0AAD7PRP1_QUISA</name>
<dbReference type="Gene3D" id="3.30.930.10">
    <property type="entry name" value="Bira Bifunctional Protein, Domain 2"/>
    <property type="match status" value="1"/>
</dbReference>
<dbReference type="KEGG" id="qsa:O6P43_015330"/>
<dbReference type="Pfam" id="PF00587">
    <property type="entry name" value="tRNA-synt_2b"/>
    <property type="match status" value="1"/>
</dbReference>
<dbReference type="GO" id="GO:0006434">
    <property type="term" value="P:seryl-tRNA aminoacylation"/>
    <property type="evidence" value="ECO:0007669"/>
    <property type="project" value="InterPro"/>
</dbReference>
<feature type="domain" description="Aminoacyl-tRNA synthetase class II (G/ P/ S/T)" evidence="1">
    <location>
        <begin position="19"/>
        <end position="124"/>
    </location>
</feature>
<keyword evidence="2" id="KW-0436">Ligase</keyword>
<evidence type="ECO:0000313" key="3">
    <source>
        <dbReference type="Proteomes" id="UP001163823"/>
    </source>
</evidence>
<evidence type="ECO:0000313" key="2">
    <source>
        <dbReference type="EMBL" id="KAJ7965741.1"/>
    </source>
</evidence>
<sequence length="126" mass="14661">MYSIEDTNHCLIGIPVGGIHMDSILADSLLPMKYVTHSHCFCTEAVPTSKYFWGLYRVHQFSNIEMFYVLQKSDSYHQELIKIEEYLFSSMGLHYKTLDMASEDLGVPAYCKFDVEAWMPGFRTIW</sequence>
<dbReference type="AlphaFoldDB" id="A0AAD7PRP1"/>
<dbReference type="PRINTS" id="PR00981">
    <property type="entry name" value="TRNASYNTHSER"/>
</dbReference>
<dbReference type="SUPFAM" id="SSF55681">
    <property type="entry name" value="Class II aaRS and biotin synthetases"/>
    <property type="match status" value="1"/>
</dbReference>
<proteinExistence type="predicted"/>
<dbReference type="InterPro" id="IPR002317">
    <property type="entry name" value="Ser-tRNA-ligase_type_1"/>
</dbReference>
<dbReference type="GO" id="GO:0004828">
    <property type="term" value="F:serine-tRNA ligase activity"/>
    <property type="evidence" value="ECO:0007669"/>
    <property type="project" value="InterPro"/>
</dbReference>
<dbReference type="InterPro" id="IPR002314">
    <property type="entry name" value="aa-tRNA-synt_IIb"/>
</dbReference>
<gene>
    <name evidence="2" type="ORF">O6P43_015330</name>
</gene>
<dbReference type="Proteomes" id="UP001163823">
    <property type="component" value="Chromosome 6"/>
</dbReference>
<dbReference type="EMBL" id="JARAOO010000006">
    <property type="protein sequence ID" value="KAJ7965741.1"/>
    <property type="molecule type" value="Genomic_DNA"/>
</dbReference>
<protein>
    <submittedName>
        <fullName evidence="2">Serine--tRNA ligase</fullName>
    </submittedName>
</protein>
<dbReference type="InterPro" id="IPR045864">
    <property type="entry name" value="aa-tRNA-synth_II/BPL/LPL"/>
</dbReference>
<organism evidence="2 3">
    <name type="scientific">Quillaja saponaria</name>
    <name type="common">Soap bark tree</name>
    <dbReference type="NCBI Taxonomy" id="32244"/>
    <lineage>
        <taxon>Eukaryota</taxon>
        <taxon>Viridiplantae</taxon>
        <taxon>Streptophyta</taxon>
        <taxon>Embryophyta</taxon>
        <taxon>Tracheophyta</taxon>
        <taxon>Spermatophyta</taxon>
        <taxon>Magnoliopsida</taxon>
        <taxon>eudicotyledons</taxon>
        <taxon>Gunneridae</taxon>
        <taxon>Pentapetalae</taxon>
        <taxon>rosids</taxon>
        <taxon>fabids</taxon>
        <taxon>Fabales</taxon>
        <taxon>Quillajaceae</taxon>
        <taxon>Quillaja</taxon>
    </lineage>
</organism>
<accession>A0AAD7PRP1</accession>
<evidence type="ECO:0000259" key="1">
    <source>
        <dbReference type="Pfam" id="PF00587"/>
    </source>
</evidence>
<comment type="caution">
    <text evidence="2">The sequence shown here is derived from an EMBL/GenBank/DDBJ whole genome shotgun (WGS) entry which is preliminary data.</text>
</comment>
<dbReference type="GO" id="GO:0005524">
    <property type="term" value="F:ATP binding"/>
    <property type="evidence" value="ECO:0007669"/>
    <property type="project" value="InterPro"/>
</dbReference>
<reference evidence="2" key="1">
    <citation type="journal article" date="2023" name="Science">
        <title>Elucidation of the pathway for biosynthesis of saponin adjuvants from the soapbark tree.</title>
        <authorList>
            <person name="Reed J."/>
            <person name="Orme A."/>
            <person name="El-Demerdash A."/>
            <person name="Owen C."/>
            <person name="Martin L.B.B."/>
            <person name="Misra R.C."/>
            <person name="Kikuchi S."/>
            <person name="Rejzek M."/>
            <person name="Martin A.C."/>
            <person name="Harkess A."/>
            <person name="Leebens-Mack J."/>
            <person name="Louveau T."/>
            <person name="Stephenson M.J."/>
            <person name="Osbourn A."/>
        </authorList>
    </citation>
    <scope>NUCLEOTIDE SEQUENCE</scope>
    <source>
        <strain evidence="2">S10</strain>
    </source>
</reference>